<comment type="caution">
    <text evidence="1">The sequence shown here is derived from an EMBL/GenBank/DDBJ whole genome shotgun (WGS) entry which is preliminary data.</text>
</comment>
<evidence type="ECO:0000313" key="1">
    <source>
        <dbReference type="EMBL" id="KAJ3534053.1"/>
    </source>
</evidence>
<dbReference type="EMBL" id="JANHOG010001631">
    <property type="protein sequence ID" value="KAJ3534053.1"/>
    <property type="molecule type" value="Genomic_DNA"/>
</dbReference>
<dbReference type="Proteomes" id="UP001148662">
    <property type="component" value="Unassembled WGS sequence"/>
</dbReference>
<reference evidence="1" key="1">
    <citation type="submission" date="2022-07" db="EMBL/GenBank/DDBJ databases">
        <title>Genome Sequence of Phlebia brevispora.</title>
        <authorList>
            <person name="Buettner E."/>
        </authorList>
    </citation>
    <scope>NUCLEOTIDE SEQUENCE</scope>
    <source>
        <strain evidence="1">MPL23</strain>
    </source>
</reference>
<name>A0ACC1S876_9APHY</name>
<gene>
    <name evidence="1" type="ORF">NM688_g7191</name>
</gene>
<accession>A0ACC1S876</accession>
<protein>
    <submittedName>
        <fullName evidence="1">Uncharacterized protein</fullName>
    </submittedName>
</protein>
<organism evidence="1 2">
    <name type="scientific">Phlebia brevispora</name>
    <dbReference type="NCBI Taxonomy" id="194682"/>
    <lineage>
        <taxon>Eukaryota</taxon>
        <taxon>Fungi</taxon>
        <taxon>Dikarya</taxon>
        <taxon>Basidiomycota</taxon>
        <taxon>Agaricomycotina</taxon>
        <taxon>Agaricomycetes</taxon>
        <taxon>Polyporales</taxon>
        <taxon>Meruliaceae</taxon>
        <taxon>Phlebia</taxon>
    </lineage>
</organism>
<evidence type="ECO:0000313" key="2">
    <source>
        <dbReference type="Proteomes" id="UP001148662"/>
    </source>
</evidence>
<sequence length="230" mass="25482">MSSDNASLNLTVLTLTPDNVSNTTITSSTGEVLYYVITEHTKKATYTCVRNAQQEVIASSEWQDVLPDKVTIGNRKPMSLAVWMRRSMIPFKDDISFTDDQGRKYIWKGNSPGRAFELYTADDRYTAPIARFNRSRRIHVDPLATVPSDPAASVVSLTPTVVDSKGARTPATLVFLPRALEIRDLVVVSFLFLEKTHRINETESQNRADVVASPHFAVGTNYVLTNGGVS</sequence>
<keyword evidence="2" id="KW-1185">Reference proteome</keyword>
<proteinExistence type="predicted"/>